<feature type="compositionally biased region" description="Low complexity" evidence="1">
    <location>
        <begin position="289"/>
        <end position="309"/>
    </location>
</feature>
<evidence type="ECO:0000313" key="3">
    <source>
        <dbReference type="Proteomes" id="UP000077684"/>
    </source>
</evidence>
<feature type="compositionally biased region" description="Basic and acidic residues" evidence="1">
    <location>
        <begin position="173"/>
        <end position="183"/>
    </location>
</feature>
<feature type="non-terminal residue" evidence="2">
    <location>
        <position position="500"/>
    </location>
</feature>
<sequence length="500" mass="55044">MWTLADAQKLHTNRKFGKEEVTRDMDGNPIDKELVNEIETAVSIACSELDDIVLPEWLKNKPRNYDLYRANYLRRLIVICQGLEKRFPVLSWCTMHYKALFWIQKHLKSKCESVATAKRKAESLKRSRVGDDSDIDNEAIAKNGAARPSPRKKQNAPATTSRTSKNVGKGKQKAKEKSGKESDNSMTSEEDNGDDDEESDEEGDKTNATRFQSNVRSLFSGKSSTTAQNSAHVGASVGSSTRTTAQVTANTSRMFIPSRPSPVSESSADPSHSAGPSRLADTSRRMEPSKSPLRSSPLRRSSSGSIPPLSLSKCSAADIRAGDNDRLTDPTISALLSALKTKYSGLEERVSVLRALHALENAEEYGFDPEQDGDTGFLKWLAGLEEAVPDVEDPDKSGISFGHDEIGTWRYHDALKNRITFGSVRNACRLLAALLRIWAIAKEERDKTGMGPQPVIKLHIQRISEYIEDAFKTDLSSSQAVRQSTPLAVAGQGRSETAED</sequence>
<feature type="compositionally biased region" description="Polar residues" evidence="1">
    <location>
        <begin position="476"/>
        <end position="486"/>
    </location>
</feature>
<feature type="compositionally biased region" description="Polar residues" evidence="1">
    <location>
        <begin position="261"/>
        <end position="270"/>
    </location>
</feature>
<dbReference type="EMBL" id="LWDE02001913">
    <property type="protein sequence ID" value="KAE8239045.1"/>
    <property type="molecule type" value="Genomic_DNA"/>
</dbReference>
<keyword evidence="3" id="KW-1185">Reference proteome</keyword>
<reference evidence="2" key="2">
    <citation type="journal article" date="2019" name="IMA Fungus">
        <title>Genome sequencing and comparison of five Tilletia species to identify candidate genes for the detection of regulated species infecting wheat.</title>
        <authorList>
            <person name="Nguyen H.D.T."/>
            <person name="Sultana T."/>
            <person name="Kesanakurti P."/>
            <person name="Hambleton S."/>
        </authorList>
    </citation>
    <scope>NUCLEOTIDE SEQUENCE</scope>
    <source>
        <strain evidence="2">DAOMC 236426</strain>
    </source>
</reference>
<proteinExistence type="predicted"/>
<reference evidence="2" key="1">
    <citation type="submission" date="2016-04" db="EMBL/GenBank/DDBJ databases">
        <authorList>
            <person name="Nguyen H.D."/>
            <person name="Samba Siva P."/>
            <person name="Cullis J."/>
            <person name="Levesque C.A."/>
            <person name="Hambleton S."/>
        </authorList>
    </citation>
    <scope>NUCLEOTIDE SEQUENCE</scope>
    <source>
        <strain evidence="2">DAOMC 236426</strain>
    </source>
</reference>
<feature type="compositionally biased region" description="Acidic residues" evidence="1">
    <location>
        <begin position="188"/>
        <end position="203"/>
    </location>
</feature>
<dbReference type="AlphaFoldDB" id="A0A8X7MJZ2"/>
<protein>
    <submittedName>
        <fullName evidence="2">Uncharacterized protein</fullName>
    </submittedName>
</protein>
<organism evidence="2 3">
    <name type="scientific">Tilletia controversa</name>
    <name type="common">dwarf bunt fungus</name>
    <dbReference type="NCBI Taxonomy" id="13291"/>
    <lineage>
        <taxon>Eukaryota</taxon>
        <taxon>Fungi</taxon>
        <taxon>Dikarya</taxon>
        <taxon>Basidiomycota</taxon>
        <taxon>Ustilaginomycotina</taxon>
        <taxon>Exobasidiomycetes</taxon>
        <taxon>Tilletiales</taxon>
        <taxon>Tilletiaceae</taxon>
        <taxon>Tilletia</taxon>
    </lineage>
</organism>
<feature type="region of interest" description="Disordered" evidence="1">
    <location>
        <begin position="476"/>
        <end position="500"/>
    </location>
</feature>
<name>A0A8X7MJZ2_9BASI</name>
<accession>A0A8X7MJZ2</accession>
<comment type="caution">
    <text evidence="2">The sequence shown here is derived from an EMBL/GenBank/DDBJ whole genome shotgun (WGS) entry which is preliminary data.</text>
</comment>
<evidence type="ECO:0000313" key="2">
    <source>
        <dbReference type="EMBL" id="KAE8239045.1"/>
    </source>
</evidence>
<gene>
    <name evidence="2" type="ORF">A4X06_0g8531</name>
</gene>
<feature type="compositionally biased region" description="Polar residues" evidence="1">
    <location>
        <begin position="206"/>
        <end position="253"/>
    </location>
</feature>
<feature type="region of interest" description="Disordered" evidence="1">
    <location>
        <begin position="120"/>
        <end position="309"/>
    </location>
</feature>
<evidence type="ECO:0000256" key="1">
    <source>
        <dbReference type="SAM" id="MobiDB-lite"/>
    </source>
</evidence>
<feature type="compositionally biased region" description="Basic and acidic residues" evidence="1">
    <location>
        <begin position="120"/>
        <end position="131"/>
    </location>
</feature>
<dbReference type="Proteomes" id="UP000077684">
    <property type="component" value="Unassembled WGS sequence"/>
</dbReference>